<dbReference type="RefSeq" id="WP_187723824.1">
    <property type="nucleotide sequence ID" value="NZ_CP060783.1"/>
</dbReference>
<dbReference type="Proteomes" id="UP000516028">
    <property type="component" value="Chromosome"/>
</dbReference>
<dbReference type="KEGG" id="daer:H9K75_19235"/>
<keyword evidence="2" id="KW-1185">Reference proteome</keyword>
<evidence type="ECO:0000313" key="2">
    <source>
        <dbReference type="Proteomes" id="UP000516028"/>
    </source>
</evidence>
<sequence length="106" mass="12306">MTYTNKFPTLVVPVPPDLAQEYYLQKSNDWAYEKEWRVVLPINSCSVVLRPRVISSVIFGARADPENFDAVMALLEERKRLGKPSVKVYRAELDDEGFDIRIYNPR</sequence>
<name>A0A7H0GIN3_9BURK</name>
<protein>
    <submittedName>
        <fullName evidence="1">Uncharacterized protein</fullName>
    </submittedName>
</protein>
<accession>A0A7H0GIN3</accession>
<organism evidence="1 2">
    <name type="scientific">Diaphorobacter aerolatus</name>
    <dbReference type="NCBI Taxonomy" id="1288495"/>
    <lineage>
        <taxon>Bacteria</taxon>
        <taxon>Pseudomonadati</taxon>
        <taxon>Pseudomonadota</taxon>
        <taxon>Betaproteobacteria</taxon>
        <taxon>Burkholderiales</taxon>
        <taxon>Comamonadaceae</taxon>
        <taxon>Diaphorobacter</taxon>
    </lineage>
</organism>
<dbReference type="EMBL" id="CP060783">
    <property type="protein sequence ID" value="QNP48149.1"/>
    <property type="molecule type" value="Genomic_DNA"/>
</dbReference>
<reference evidence="1 2" key="1">
    <citation type="submission" date="2020-08" db="EMBL/GenBank/DDBJ databases">
        <title>Genome sequence of Diaphorobacter aerolatus KACC 16536T.</title>
        <authorList>
            <person name="Hyun D.-W."/>
            <person name="Bae J.-W."/>
        </authorList>
    </citation>
    <scope>NUCLEOTIDE SEQUENCE [LARGE SCALE GENOMIC DNA]</scope>
    <source>
        <strain evidence="1 2">KACC 16536</strain>
    </source>
</reference>
<evidence type="ECO:0000313" key="1">
    <source>
        <dbReference type="EMBL" id="QNP48149.1"/>
    </source>
</evidence>
<dbReference type="AlphaFoldDB" id="A0A7H0GIN3"/>
<gene>
    <name evidence="1" type="ORF">H9K75_19235</name>
</gene>
<proteinExistence type="predicted"/>